<keyword evidence="1" id="KW-1133">Transmembrane helix</keyword>
<evidence type="ECO:0000313" key="8">
    <source>
        <dbReference type="Proteomes" id="UP000676478"/>
    </source>
</evidence>
<evidence type="ECO:0000313" key="3">
    <source>
        <dbReference type="EMBL" id="PBQ22691.1"/>
    </source>
</evidence>
<evidence type="ECO:0000313" key="2">
    <source>
        <dbReference type="EMBL" id="MBS1009651.1"/>
    </source>
</evidence>
<feature type="transmembrane region" description="Helical" evidence="1">
    <location>
        <begin position="33"/>
        <end position="54"/>
    </location>
</feature>
<dbReference type="Proteomes" id="UP000217918">
    <property type="component" value="Unassembled WGS sequence"/>
</dbReference>
<dbReference type="EMBL" id="JAERKF010000002">
    <property type="protein sequence ID" value="MBS1009651.1"/>
    <property type="molecule type" value="Genomic_DNA"/>
</dbReference>
<reference evidence="4 7" key="2">
    <citation type="submission" date="2018-07" db="EMBL/GenBank/DDBJ databases">
        <authorList>
            <person name="Feyereisen M."/>
        </authorList>
    </citation>
    <scope>NUCLEOTIDE SEQUENCE [LARGE SCALE GENOMIC DNA]</scope>
    <source>
        <strain evidence="4 7">UCCLBBS449</strain>
    </source>
</reference>
<evidence type="ECO:0000313" key="7">
    <source>
        <dbReference type="Proteomes" id="UP000307074"/>
    </source>
</evidence>
<evidence type="ECO:0000313" key="4">
    <source>
        <dbReference type="EMBL" id="QCZ52224.1"/>
    </source>
</evidence>
<dbReference type="EMBL" id="CP113117">
    <property type="protein sequence ID" value="WAD00825.1"/>
    <property type="molecule type" value="Genomic_DNA"/>
</dbReference>
<dbReference type="RefSeq" id="WP_011666998.1">
    <property type="nucleotide sequence ID" value="NZ_BBOW01000054.1"/>
</dbReference>
<keyword evidence="1" id="KW-0812">Transmembrane</keyword>
<reference evidence="2" key="3">
    <citation type="submission" date="2020-12" db="EMBL/GenBank/DDBJ databases">
        <authorList>
            <person name="Mcmullen J.G."/>
        </authorList>
    </citation>
    <scope>NUCLEOTIDE SEQUENCE</scope>
    <source>
        <strain evidence="2">Dm-2019-70</strain>
    </source>
</reference>
<accession>A0A0C1MBB9</accession>
<organism evidence="2 8">
    <name type="scientific">Levilactobacillus brevis</name>
    <name type="common">Lactobacillus brevis</name>
    <dbReference type="NCBI Taxonomy" id="1580"/>
    <lineage>
        <taxon>Bacteria</taxon>
        <taxon>Bacillati</taxon>
        <taxon>Bacillota</taxon>
        <taxon>Bacilli</taxon>
        <taxon>Lactobacillales</taxon>
        <taxon>Lactobacillaceae</taxon>
        <taxon>Levilactobacillus</taxon>
    </lineage>
</organism>
<dbReference type="GeneID" id="56991996"/>
<dbReference type="AlphaFoldDB" id="A0A0C1MBB9"/>
<sequence>MTQKQRWAGVSVVLYVLFVIAAIWLNFLDPAKIGLEWTIFWYFTAAGGCFYFYFKNFTYRETVYYAKKLGLHKEDLVPLIPKLKANQDVPDPDHPGFLSPFAKVPFSVLNALTEQLEPKAKAQGIPPFR</sequence>
<dbReference type="Proteomes" id="UP001164768">
    <property type="component" value="Chromosome"/>
</dbReference>
<keyword evidence="1" id="KW-0472">Membrane</keyword>
<name>A0A0C1MBB9_LEVBR</name>
<feature type="transmembrane region" description="Helical" evidence="1">
    <location>
        <begin position="7"/>
        <end position="27"/>
    </location>
</feature>
<reference evidence="2" key="4">
    <citation type="submission" date="2022-09" db="EMBL/GenBank/DDBJ databases">
        <title>Genome-inferred correspondence between phylogeny and metabolic traits in the wild Drosophila gut microbiome.</title>
        <authorList>
            <person name="Bueno E."/>
            <person name="Blow F."/>
            <person name="Douglas A.E."/>
        </authorList>
    </citation>
    <scope>NUCLEOTIDE SEQUENCE</scope>
    <source>
        <strain evidence="2">Dm-2019-70</strain>
    </source>
</reference>
<dbReference type="OrthoDB" id="2298615at2"/>
<dbReference type="EMBL" id="CP031198">
    <property type="protein sequence ID" value="QCZ52224.1"/>
    <property type="molecule type" value="Genomic_DNA"/>
</dbReference>
<evidence type="ECO:0000313" key="5">
    <source>
        <dbReference type="EMBL" id="WAD00825.1"/>
    </source>
</evidence>
<dbReference type="Proteomes" id="UP000307074">
    <property type="component" value="Chromosome"/>
</dbReference>
<reference evidence="3 6" key="1">
    <citation type="submission" date="2017-09" db="EMBL/GenBank/DDBJ databases">
        <title>Genome sequence of Lactobacillus brevis D7.</title>
        <authorList>
            <person name="Kwon M.-S."/>
            <person name="Lim S.K."/>
            <person name="Choi H.-J."/>
        </authorList>
    </citation>
    <scope>NUCLEOTIDE SEQUENCE [LARGE SCALE GENOMIC DNA]</scope>
    <source>
        <strain evidence="3 6">D7</strain>
    </source>
</reference>
<evidence type="ECO:0000256" key="1">
    <source>
        <dbReference type="SAM" id="Phobius"/>
    </source>
</evidence>
<reference evidence="5" key="5">
    <citation type="submission" date="2022-11" db="EMBL/GenBank/DDBJ databases">
        <title>Whole genome sequence of Levilactobacillus brevis SMB091.</title>
        <authorList>
            <person name="Kim J.-M."/>
            <person name="Kim O.-C."/>
            <person name="Choi Y.H."/>
            <person name="Han N.S."/>
            <person name="Hurh B."/>
        </authorList>
    </citation>
    <scope>NUCLEOTIDE SEQUENCE</scope>
    <source>
        <strain evidence="5">SMB091</strain>
    </source>
</reference>
<evidence type="ECO:0000313" key="6">
    <source>
        <dbReference type="Proteomes" id="UP000217918"/>
    </source>
</evidence>
<protein>
    <submittedName>
        <fullName evidence="2">Uncharacterized protein</fullName>
    </submittedName>
</protein>
<dbReference type="Proteomes" id="UP000676478">
    <property type="component" value="Unassembled WGS sequence"/>
</dbReference>
<dbReference type="EMBL" id="NVYO01000001">
    <property type="protein sequence ID" value="PBQ22691.1"/>
    <property type="molecule type" value="Genomic_DNA"/>
</dbReference>
<dbReference type="OMA" id="LEWTIFW"/>
<proteinExistence type="predicted"/>
<gene>
    <name evidence="3" type="ORF">CNR29_01150</name>
    <name evidence="2" type="ORF">JK167_02230</name>
    <name evidence="5" type="ORF">ORR04_07715</name>
    <name evidence="4" type="ORF">UCCLBBS449_0229</name>
</gene>